<dbReference type="Pfam" id="PF00582">
    <property type="entry name" value="Usp"/>
    <property type="match status" value="2"/>
</dbReference>
<evidence type="ECO:0000256" key="1">
    <source>
        <dbReference type="ARBA" id="ARBA00008791"/>
    </source>
</evidence>
<dbReference type="PANTHER" id="PTHR31964">
    <property type="entry name" value="ADENINE NUCLEOTIDE ALPHA HYDROLASES-LIKE SUPERFAMILY PROTEIN"/>
    <property type="match status" value="1"/>
</dbReference>
<sequence length="297" mass="30160">MDDGTVVVGVDGGEPSVLAARWAVAVAARRGVPLRVLLAYRWRVPLTAFAPGGELAEAAQQLADMLVEDVTREVSAVAPDVVVRAAAVPGHPADVLVKAGSGAALVVVGTRGRQAATGALLGSVSQQVAIHSTCPVAVVRGRPDAAGDVLVGIDGSESSGLALALAFDEARQRGCGLKAVRAIETPIVPLPVGAPPLLHDSAEVQRALADEAARQVTAAAERCPDVPWEFHGVAGEAADVLVDRSRQAQLVVVGSRGRGGFAGLLLGSVGMRLLHRAHCPVLIAHGSPGATPPAART</sequence>
<proteinExistence type="inferred from homology"/>
<dbReference type="InterPro" id="IPR014729">
    <property type="entry name" value="Rossmann-like_a/b/a_fold"/>
</dbReference>
<dbReference type="PRINTS" id="PR01438">
    <property type="entry name" value="UNVRSLSTRESS"/>
</dbReference>
<protein>
    <submittedName>
        <fullName evidence="3">Universal stress protein</fullName>
    </submittedName>
</protein>
<evidence type="ECO:0000259" key="2">
    <source>
        <dbReference type="Pfam" id="PF00582"/>
    </source>
</evidence>
<dbReference type="Proteomes" id="UP001058271">
    <property type="component" value="Chromosome"/>
</dbReference>
<feature type="domain" description="UspA" evidence="2">
    <location>
        <begin position="149"/>
        <end position="284"/>
    </location>
</feature>
<feature type="domain" description="UspA" evidence="2">
    <location>
        <begin position="5"/>
        <end position="140"/>
    </location>
</feature>
<dbReference type="InterPro" id="IPR006016">
    <property type="entry name" value="UspA"/>
</dbReference>
<dbReference type="EMBL" id="CP073721">
    <property type="protein sequence ID" value="UWZ34161.1"/>
    <property type="molecule type" value="Genomic_DNA"/>
</dbReference>
<comment type="similarity">
    <text evidence="1">Belongs to the universal stress protein A family.</text>
</comment>
<keyword evidence="4" id="KW-1185">Reference proteome</keyword>
<dbReference type="InterPro" id="IPR006015">
    <property type="entry name" value="Universal_stress_UspA"/>
</dbReference>
<dbReference type="SUPFAM" id="SSF52402">
    <property type="entry name" value="Adenine nucleotide alpha hydrolases-like"/>
    <property type="match status" value="2"/>
</dbReference>
<accession>A0ABY5YWM6</accession>
<reference evidence="3" key="1">
    <citation type="submission" date="2021-04" db="EMBL/GenBank/DDBJ databases">
        <title>Biosynthetic gene clusters of Dactylosporangioum roseum.</title>
        <authorList>
            <person name="Hartkoorn R.C."/>
            <person name="Beaudoing E."/>
            <person name="Hot D."/>
            <person name="Moureu S."/>
        </authorList>
    </citation>
    <scope>NUCLEOTIDE SEQUENCE</scope>
    <source>
        <strain evidence="3">NRRL B-16295</strain>
    </source>
</reference>
<gene>
    <name evidence="3" type="ORF">Drose_23250</name>
</gene>
<dbReference type="Gene3D" id="3.40.50.620">
    <property type="entry name" value="HUPs"/>
    <property type="match status" value="2"/>
</dbReference>
<evidence type="ECO:0000313" key="3">
    <source>
        <dbReference type="EMBL" id="UWZ34161.1"/>
    </source>
</evidence>
<evidence type="ECO:0000313" key="4">
    <source>
        <dbReference type="Proteomes" id="UP001058271"/>
    </source>
</evidence>
<dbReference type="RefSeq" id="WP_260723460.1">
    <property type="nucleotide sequence ID" value="NZ_CP073721.1"/>
</dbReference>
<dbReference type="PANTHER" id="PTHR31964:SF113">
    <property type="entry name" value="USPA DOMAIN-CONTAINING PROTEIN"/>
    <property type="match status" value="1"/>
</dbReference>
<organism evidence="3 4">
    <name type="scientific">Dactylosporangium roseum</name>
    <dbReference type="NCBI Taxonomy" id="47989"/>
    <lineage>
        <taxon>Bacteria</taxon>
        <taxon>Bacillati</taxon>
        <taxon>Actinomycetota</taxon>
        <taxon>Actinomycetes</taxon>
        <taxon>Micromonosporales</taxon>
        <taxon>Micromonosporaceae</taxon>
        <taxon>Dactylosporangium</taxon>
    </lineage>
</organism>
<name>A0ABY5YWM6_9ACTN</name>